<sequence>MRPTTLLLVALGATTAHASWFGSEPSSSPSPSQWTADQLERAQVAFQNLKSDAFDAWDESKLREFLLEQGVVEPKGTREQLLLLAKQQYRQYNSAASSASSGVGSLAGQASKSATSLASEASRTASTAVYGDSTDQASKSVSSYIAQATAEVGRTLDDSKDYVYSTWDDNKLRKYLEEKGVVKTKEKATRDQLLAKMRETYAQTTTPVWKAWSDSYSRQWLVDHGIVKSNEQKKKDELVGLMNSYYYDTKDTAYSSWTESQMRQWLIDHNVIKSEAQAGREKLQKLLADNYVNAKDTVWSSWKDSDMRDWLIANGYLKSDAKKTREELVDLMHSKYNDYSTRTAAYLTWPDARLRAYLRENNLSEESLPTSRPGLLQEARIRWVQTTDHTESLFNKLKDIIMNGVGAAEEKLGLIIELITGHAETAKERSKAYVGEKAHQAKEKGAEFEKAGKKSWNEKVDQTKRKADEVKVEL</sequence>
<dbReference type="Proteomes" id="UP001385951">
    <property type="component" value="Unassembled WGS sequence"/>
</dbReference>
<feature type="signal peptide" evidence="2">
    <location>
        <begin position="1"/>
        <end position="18"/>
    </location>
</feature>
<dbReference type="Pfam" id="PF10281">
    <property type="entry name" value="Ish1"/>
    <property type="match status" value="5"/>
</dbReference>
<evidence type="ECO:0000313" key="4">
    <source>
        <dbReference type="Proteomes" id="UP001385951"/>
    </source>
</evidence>
<reference evidence="3 4" key="1">
    <citation type="submission" date="2022-09" db="EMBL/GenBank/DDBJ databases">
        <authorList>
            <person name="Palmer J.M."/>
        </authorList>
    </citation>
    <scope>NUCLEOTIDE SEQUENCE [LARGE SCALE GENOMIC DNA]</scope>
    <source>
        <strain evidence="3 4">DSM 7382</strain>
    </source>
</reference>
<feature type="region of interest" description="Disordered" evidence="1">
    <location>
        <begin position="430"/>
        <end position="474"/>
    </location>
</feature>
<keyword evidence="4" id="KW-1185">Reference proteome</keyword>
<proteinExistence type="predicted"/>
<keyword evidence="2" id="KW-0732">Signal</keyword>
<dbReference type="InterPro" id="IPR018803">
    <property type="entry name" value="Ish1/Msc1-like"/>
</dbReference>
<protein>
    <submittedName>
        <fullName evidence="3">Uncharacterized protein</fullName>
    </submittedName>
</protein>
<accession>A0AAW0G5L3</accession>
<evidence type="ECO:0000313" key="3">
    <source>
        <dbReference type="EMBL" id="KAK7688573.1"/>
    </source>
</evidence>
<gene>
    <name evidence="3" type="ORF">QCA50_008111</name>
</gene>
<comment type="caution">
    <text evidence="3">The sequence shown here is derived from an EMBL/GenBank/DDBJ whole genome shotgun (WGS) entry which is preliminary data.</text>
</comment>
<evidence type="ECO:0000256" key="2">
    <source>
        <dbReference type="SAM" id="SignalP"/>
    </source>
</evidence>
<dbReference type="EMBL" id="JASBNA010000010">
    <property type="protein sequence ID" value="KAK7688573.1"/>
    <property type="molecule type" value="Genomic_DNA"/>
</dbReference>
<name>A0AAW0G5L3_9APHY</name>
<feature type="chain" id="PRO_5043821922" evidence="2">
    <location>
        <begin position="19"/>
        <end position="474"/>
    </location>
</feature>
<evidence type="ECO:0000256" key="1">
    <source>
        <dbReference type="SAM" id="MobiDB-lite"/>
    </source>
</evidence>
<organism evidence="3 4">
    <name type="scientific">Cerrena zonata</name>
    <dbReference type="NCBI Taxonomy" id="2478898"/>
    <lineage>
        <taxon>Eukaryota</taxon>
        <taxon>Fungi</taxon>
        <taxon>Dikarya</taxon>
        <taxon>Basidiomycota</taxon>
        <taxon>Agaricomycotina</taxon>
        <taxon>Agaricomycetes</taxon>
        <taxon>Polyporales</taxon>
        <taxon>Cerrenaceae</taxon>
        <taxon>Cerrena</taxon>
    </lineage>
</organism>
<dbReference type="AlphaFoldDB" id="A0AAW0G5L3"/>